<sequence>MPHRRQVLCGLLGALIAPGALVAGCADAGSEKAAAGPAVGELAKLAEVPEGGGMLVSGPNGSTLLLLRPSADTVKGVDARCTHQGPLVDPPRDGRIVCPMHGSVFDATDGTVLRGPARRPLKEVPVRVEDGKVFLA</sequence>
<keyword evidence="5" id="KW-0408">Iron</keyword>
<dbReference type="PROSITE" id="PS51296">
    <property type="entry name" value="RIESKE"/>
    <property type="match status" value="1"/>
</dbReference>
<keyword evidence="6" id="KW-0411">Iron-sulfur</keyword>
<dbReference type="Pfam" id="PF00355">
    <property type="entry name" value="Rieske"/>
    <property type="match status" value="1"/>
</dbReference>
<evidence type="ECO:0000256" key="6">
    <source>
        <dbReference type="ARBA" id="ARBA00023014"/>
    </source>
</evidence>
<name>A0ABR7KZY4_9PSEU</name>
<evidence type="ECO:0000256" key="3">
    <source>
        <dbReference type="ARBA" id="ARBA00022714"/>
    </source>
</evidence>
<reference evidence="12 13" key="1">
    <citation type="submission" date="2020-06" db="EMBL/GenBank/DDBJ databases">
        <title>Actinokineospora xiongansis sp. nov., isolated from soil of Baiyangdian.</title>
        <authorList>
            <person name="Zhang X."/>
        </authorList>
    </citation>
    <scope>NUCLEOTIDE SEQUENCE [LARGE SCALE GENOMIC DNA]</scope>
    <source>
        <strain evidence="12 13">HBU206404</strain>
    </source>
</reference>
<evidence type="ECO:0000256" key="9">
    <source>
        <dbReference type="ARBA" id="ARBA00034078"/>
    </source>
</evidence>
<evidence type="ECO:0000256" key="5">
    <source>
        <dbReference type="ARBA" id="ARBA00023004"/>
    </source>
</evidence>
<evidence type="ECO:0000313" key="12">
    <source>
        <dbReference type="EMBL" id="MBC6445935.1"/>
    </source>
</evidence>
<dbReference type="PANTHER" id="PTHR10134">
    <property type="entry name" value="CYTOCHROME B-C1 COMPLEX SUBUNIT RIESKE, MITOCHONDRIAL"/>
    <property type="match status" value="1"/>
</dbReference>
<proteinExistence type="predicted"/>
<evidence type="ECO:0000313" key="13">
    <source>
        <dbReference type="Proteomes" id="UP000734823"/>
    </source>
</evidence>
<protein>
    <recommendedName>
        <fullName evidence="2">Cytochrome bc1 complex Rieske iron-sulfur subunit</fullName>
    </recommendedName>
    <alternativeName>
        <fullName evidence="8">Cytochrome bc1 reductase complex subunit QcrA</fullName>
    </alternativeName>
</protein>
<dbReference type="Gene3D" id="2.102.10.10">
    <property type="entry name" value="Rieske [2Fe-2S] iron-sulphur domain"/>
    <property type="match status" value="1"/>
</dbReference>
<keyword evidence="13" id="KW-1185">Reference proteome</keyword>
<gene>
    <name evidence="12" type="ORF">GPZ80_01960</name>
</gene>
<comment type="cofactor">
    <cofactor evidence="9">
        <name>[2Fe-2S] cluster</name>
        <dbReference type="ChEBI" id="CHEBI:190135"/>
    </cofactor>
</comment>
<feature type="domain" description="Rieske" evidence="11">
    <location>
        <begin position="40"/>
        <end position="135"/>
    </location>
</feature>
<dbReference type="EMBL" id="JABVED010000001">
    <property type="protein sequence ID" value="MBC6445935.1"/>
    <property type="molecule type" value="Genomic_DNA"/>
</dbReference>
<evidence type="ECO:0000256" key="8">
    <source>
        <dbReference type="ARBA" id="ARBA00029586"/>
    </source>
</evidence>
<comment type="caution">
    <text evidence="12">The sequence shown here is derived from an EMBL/GenBank/DDBJ whole genome shotgun (WGS) entry which is preliminary data.</text>
</comment>
<evidence type="ECO:0000259" key="11">
    <source>
        <dbReference type="PROSITE" id="PS51296"/>
    </source>
</evidence>
<keyword evidence="7" id="KW-1015">Disulfide bond</keyword>
<comment type="function">
    <text evidence="1">Iron-sulfur subunit of the cytochrome bc1 complex, an essential component of the respiratory electron transport chain required for ATP synthesis. The bc1 complex catalyzes the oxidation of menaquinol and the reduction of cytochrome c in the respiratory chain. The bc1 complex operates through a Q-cycle mechanism that couples electron transfer to generation of the proton gradient that drives ATP synthesis.</text>
</comment>
<dbReference type="SUPFAM" id="SSF50022">
    <property type="entry name" value="ISP domain"/>
    <property type="match status" value="1"/>
</dbReference>
<evidence type="ECO:0000256" key="1">
    <source>
        <dbReference type="ARBA" id="ARBA00002494"/>
    </source>
</evidence>
<dbReference type="InterPro" id="IPR036922">
    <property type="entry name" value="Rieske_2Fe-2S_sf"/>
</dbReference>
<dbReference type="PRINTS" id="PR00162">
    <property type="entry name" value="RIESKE"/>
</dbReference>
<keyword evidence="10" id="KW-0732">Signal</keyword>
<dbReference type="InterPro" id="IPR017941">
    <property type="entry name" value="Rieske_2Fe-2S"/>
</dbReference>
<keyword evidence="4" id="KW-0479">Metal-binding</keyword>
<dbReference type="PROSITE" id="PS51257">
    <property type="entry name" value="PROKAR_LIPOPROTEIN"/>
    <property type="match status" value="1"/>
</dbReference>
<organism evidence="12 13">
    <name type="scientific">Actinokineospora xionganensis</name>
    <dbReference type="NCBI Taxonomy" id="2684470"/>
    <lineage>
        <taxon>Bacteria</taxon>
        <taxon>Bacillati</taxon>
        <taxon>Actinomycetota</taxon>
        <taxon>Actinomycetes</taxon>
        <taxon>Pseudonocardiales</taxon>
        <taxon>Pseudonocardiaceae</taxon>
        <taxon>Actinokineospora</taxon>
    </lineage>
</organism>
<evidence type="ECO:0000256" key="10">
    <source>
        <dbReference type="SAM" id="SignalP"/>
    </source>
</evidence>
<accession>A0ABR7KZY4</accession>
<feature type="chain" id="PRO_5046541251" description="Cytochrome bc1 complex Rieske iron-sulfur subunit" evidence="10">
    <location>
        <begin position="23"/>
        <end position="136"/>
    </location>
</feature>
<dbReference type="Proteomes" id="UP000734823">
    <property type="component" value="Unassembled WGS sequence"/>
</dbReference>
<evidence type="ECO:0000256" key="7">
    <source>
        <dbReference type="ARBA" id="ARBA00023157"/>
    </source>
</evidence>
<evidence type="ECO:0000256" key="4">
    <source>
        <dbReference type="ARBA" id="ARBA00022723"/>
    </source>
</evidence>
<evidence type="ECO:0000256" key="2">
    <source>
        <dbReference type="ARBA" id="ARBA00015816"/>
    </source>
</evidence>
<dbReference type="CDD" id="cd03467">
    <property type="entry name" value="Rieske"/>
    <property type="match status" value="1"/>
</dbReference>
<keyword evidence="3" id="KW-0001">2Fe-2S</keyword>
<dbReference type="InterPro" id="IPR005805">
    <property type="entry name" value="Rieske_Fe-S_prot_C"/>
</dbReference>
<feature type="signal peptide" evidence="10">
    <location>
        <begin position="1"/>
        <end position="22"/>
    </location>
</feature>
<dbReference type="InterPro" id="IPR014349">
    <property type="entry name" value="Rieske_Fe-S_prot"/>
</dbReference>